<evidence type="ECO:0000256" key="4">
    <source>
        <dbReference type="ARBA" id="ARBA00022753"/>
    </source>
</evidence>
<keyword evidence="12" id="KW-1185">Reference proteome</keyword>
<evidence type="ECO:0000256" key="6">
    <source>
        <dbReference type="ARBA" id="ARBA00023054"/>
    </source>
</evidence>
<dbReference type="Pfam" id="PF09454">
    <property type="entry name" value="Vps23_core"/>
    <property type="match status" value="1"/>
</dbReference>
<dbReference type="STRING" id="97359.A0A550CLW8"/>
<proteinExistence type="inferred from homology"/>
<feature type="domain" description="UEV" evidence="10">
    <location>
        <begin position="8"/>
        <end position="153"/>
    </location>
</feature>
<dbReference type="InterPro" id="IPR008883">
    <property type="entry name" value="UEV_N"/>
</dbReference>
<dbReference type="InterPro" id="IPR016135">
    <property type="entry name" value="UBQ-conjugating_enzyme/RWD"/>
</dbReference>
<dbReference type="SUPFAM" id="SSF54495">
    <property type="entry name" value="UBC-like"/>
    <property type="match status" value="1"/>
</dbReference>
<dbReference type="Pfam" id="PF05743">
    <property type="entry name" value="UEV"/>
    <property type="match status" value="1"/>
</dbReference>
<feature type="compositionally biased region" description="Pro residues" evidence="8">
    <location>
        <begin position="327"/>
        <end position="338"/>
    </location>
</feature>
<dbReference type="InterPro" id="IPR052070">
    <property type="entry name" value="ESCRT-I_UEV_domain"/>
</dbReference>
<dbReference type="PROSITE" id="PS51312">
    <property type="entry name" value="SB"/>
    <property type="match status" value="1"/>
</dbReference>
<dbReference type="EMBL" id="VDMD01000004">
    <property type="protein sequence ID" value="TRM65754.1"/>
    <property type="molecule type" value="Genomic_DNA"/>
</dbReference>
<dbReference type="Gene3D" id="3.10.110.10">
    <property type="entry name" value="Ubiquitin Conjugating Enzyme"/>
    <property type="match status" value="1"/>
</dbReference>
<dbReference type="InterPro" id="IPR037202">
    <property type="entry name" value="ESCRT_assembly_dom"/>
</dbReference>
<keyword evidence="4" id="KW-0967">Endosome</keyword>
<dbReference type="PROSITE" id="PS51322">
    <property type="entry name" value="UEV"/>
    <property type="match status" value="1"/>
</dbReference>
<dbReference type="GO" id="GO:0006886">
    <property type="term" value="P:intracellular protein transport"/>
    <property type="evidence" value="ECO:0007669"/>
    <property type="project" value="UniProtKB-ARBA"/>
</dbReference>
<sequence>MSSVSPPTLRWLQQTTASLPYVQRALVVQHVTDALSRYATLHVKSDVYIYDDGRSHLLLCVHGLLPVVFRGAAYNIPLSVWIPLDYGSTPPIVYVVPTTGMVVRKSKDVDVSGLVEGDYARNWRRKNEGCTLVGILESLQHQFGLEPPVYAKPSSQPAAPARETAALPHGTPPPPPPRPTHALRPSVTHVHTRTISTAAHPSPYQPVPPYSASSPAQNTTVSTPVSREGPPPVPPVPQGANPIYGITSPSPSGPSPVYSPRSPPPVLRAPQQVGPSPPPPPPHLPSQLHASSPPPTHSAHPAYAQQAPIYAQPPPPPESSGYSPASHQPPPPPLPPQQYTPAAVHPQQYVPAFDPSQRYVPGPAPSLPSYASPPPPPILAPAPPPAPHIPPPDIMDEDDDGPSITTPQATGAPPPPRPPNPQLLALHASLHQALQSSLSGLETRHMGEMERMRRVKEGLERGAAAIADERGRLIAVKSVCDGVHERYASVVGEAERRLAVAKAKEVGVDEMVCGAGILWNQLITLVAEDMAIEDTIYHLHRALAAGRMGVSEWMRTTRVLAEEQFMKRALVEKILAGV</sequence>
<feature type="compositionally biased region" description="Polar residues" evidence="8">
    <location>
        <begin position="211"/>
        <end position="225"/>
    </location>
</feature>
<evidence type="ECO:0000313" key="11">
    <source>
        <dbReference type="EMBL" id="TRM65754.1"/>
    </source>
</evidence>
<dbReference type="OrthoDB" id="306304at2759"/>
<comment type="subcellular location">
    <subcellularLocation>
        <location evidence="1">Endosome</location>
    </subcellularLocation>
</comment>
<evidence type="ECO:0000256" key="2">
    <source>
        <dbReference type="ARBA" id="ARBA00009594"/>
    </source>
</evidence>
<evidence type="ECO:0000256" key="3">
    <source>
        <dbReference type="ARBA" id="ARBA00022448"/>
    </source>
</evidence>
<evidence type="ECO:0000256" key="7">
    <source>
        <dbReference type="PROSITE-ProRule" id="PRU00644"/>
    </source>
</evidence>
<feature type="region of interest" description="Disordered" evidence="8">
    <location>
        <begin position="147"/>
        <end position="341"/>
    </location>
</feature>
<dbReference type="GO" id="GO:0043130">
    <property type="term" value="F:ubiquitin binding"/>
    <property type="evidence" value="ECO:0007669"/>
    <property type="project" value="TreeGrafter"/>
</dbReference>
<dbReference type="GO" id="GO:0072666">
    <property type="term" value="P:establishment of protein localization to vacuole"/>
    <property type="evidence" value="ECO:0007669"/>
    <property type="project" value="UniProtKB-ARBA"/>
</dbReference>
<evidence type="ECO:0000259" key="10">
    <source>
        <dbReference type="PROSITE" id="PS51322"/>
    </source>
</evidence>
<organism evidence="11 12">
    <name type="scientific">Schizophyllum amplum</name>
    <dbReference type="NCBI Taxonomy" id="97359"/>
    <lineage>
        <taxon>Eukaryota</taxon>
        <taxon>Fungi</taxon>
        <taxon>Dikarya</taxon>
        <taxon>Basidiomycota</taxon>
        <taxon>Agaricomycotina</taxon>
        <taxon>Agaricomycetes</taxon>
        <taxon>Agaricomycetidae</taxon>
        <taxon>Agaricales</taxon>
        <taxon>Schizophyllaceae</taxon>
        <taxon>Schizophyllum</taxon>
    </lineage>
</organism>
<evidence type="ECO:0000256" key="5">
    <source>
        <dbReference type="ARBA" id="ARBA00022927"/>
    </source>
</evidence>
<evidence type="ECO:0000256" key="1">
    <source>
        <dbReference type="ARBA" id="ARBA00004177"/>
    </source>
</evidence>
<feature type="compositionally biased region" description="Pro residues" evidence="8">
    <location>
        <begin position="362"/>
        <end position="393"/>
    </location>
</feature>
<feature type="compositionally biased region" description="Pro residues" evidence="8">
    <location>
        <begin position="170"/>
        <end position="179"/>
    </location>
</feature>
<feature type="compositionally biased region" description="Low complexity" evidence="8">
    <location>
        <begin position="402"/>
        <end position="411"/>
    </location>
</feature>
<dbReference type="GO" id="GO:0043162">
    <property type="term" value="P:ubiquitin-dependent protein catabolic process via the multivesicular body sorting pathway"/>
    <property type="evidence" value="ECO:0007669"/>
    <property type="project" value="UniProtKB-ARBA"/>
</dbReference>
<evidence type="ECO:0000313" key="12">
    <source>
        <dbReference type="Proteomes" id="UP000320762"/>
    </source>
</evidence>
<comment type="similarity">
    <text evidence="2">Belongs to the ubiquitin-conjugating enzyme family. UEV subfamily.</text>
</comment>
<dbReference type="GO" id="GO:0000813">
    <property type="term" value="C:ESCRT I complex"/>
    <property type="evidence" value="ECO:0007669"/>
    <property type="project" value="TreeGrafter"/>
</dbReference>
<dbReference type="CDD" id="cd11685">
    <property type="entry name" value="UEV_TSG101-like"/>
    <property type="match status" value="1"/>
</dbReference>
<keyword evidence="5 7" id="KW-0653">Protein transport</keyword>
<dbReference type="SUPFAM" id="SSF140111">
    <property type="entry name" value="Endosomal sorting complex assembly domain"/>
    <property type="match status" value="1"/>
</dbReference>
<gene>
    <name evidence="11" type="ORF">BD626DRAFT_485737</name>
</gene>
<dbReference type="AlphaFoldDB" id="A0A550CLW8"/>
<comment type="caution">
    <text evidence="11">The sequence shown here is derived from an EMBL/GenBank/DDBJ whole genome shotgun (WGS) entry which is preliminary data.</text>
</comment>
<dbReference type="InterPro" id="IPR017916">
    <property type="entry name" value="SB_dom"/>
</dbReference>
<feature type="region of interest" description="Disordered" evidence="8">
    <location>
        <begin position="353"/>
        <end position="422"/>
    </location>
</feature>
<protein>
    <submittedName>
        <fullName evidence="11">UEV domain-containing protein</fullName>
    </submittedName>
</protein>
<keyword evidence="3 7" id="KW-0813">Transport</keyword>
<evidence type="ECO:0000256" key="8">
    <source>
        <dbReference type="SAM" id="MobiDB-lite"/>
    </source>
</evidence>
<reference evidence="11 12" key="1">
    <citation type="journal article" date="2019" name="New Phytol.">
        <title>Comparative genomics reveals unique wood-decay strategies and fruiting body development in the Schizophyllaceae.</title>
        <authorList>
            <person name="Almasi E."/>
            <person name="Sahu N."/>
            <person name="Krizsan K."/>
            <person name="Balint B."/>
            <person name="Kovacs G.M."/>
            <person name="Kiss B."/>
            <person name="Cseklye J."/>
            <person name="Drula E."/>
            <person name="Henrissat B."/>
            <person name="Nagy I."/>
            <person name="Chovatia M."/>
            <person name="Adam C."/>
            <person name="LaButti K."/>
            <person name="Lipzen A."/>
            <person name="Riley R."/>
            <person name="Grigoriev I.V."/>
            <person name="Nagy L.G."/>
        </authorList>
    </citation>
    <scope>NUCLEOTIDE SEQUENCE [LARGE SCALE GENOMIC DNA]</scope>
    <source>
        <strain evidence="11 12">NL-1724</strain>
    </source>
</reference>
<keyword evidence="6" id="KW-0175">Coiled coil</keyword>
<dbReference type="Proteomes" id="UP000320762">
    <property type="component" value="Unassembled WGS sequence"/>
</dbReference>
<dbReference type="PANTHER" id="PTHR23306:SF3">
    <property type="entry name" value="TUMOR SUPPRESSOR PROTEIN 101"/>
    <property type="match status" value="1"/>
</dbReference>
<feature type="compositionally biased region" description="Pro residues" evidence="8">
    <location>
        <begin position="412"/>
        <end position="421"/>
    </location>
</feature>
<accession>A0A550CLW8</accession>
<feature type="compositionally biased region" description="Pro residues" evidence="8">
    <location>
        <begin position="275"/>
        <end position="284"/>
    </location>
</feature>
<dbReference type="Gene3D" id="6.10.140.820">
    <property type="match status" value="1"/>
</dbReference>
<dbReference type="PANTHER" id="PTHR23306">
    <property type="entry name" value="TUMOR SUSCEPTIBILITY GENE 101 PROTEIN-RELATED"/>
    <property type="match status" value="1"/>
</dbReference>
<name>A0A550CLW8_9AGAR</name>
<feature type="compositionally biased region" description="Low complexity" evidence="8">
    <location>
        <begin position="285"/>
        <end position="310"/>
    </location>
</feature>
<evidence type="ECO:0000259" key="9">
    <source>
        <dbReference type="PROSITE" id="PS51312"/>
    </source>
</evidence>
<feature type="domain" description="SB" evidence="9">
    <location>
        <begin position="516"/>
        <end position="578"/>
    </location>
</feature>